<dbReference type="GO" id="GO:0006139">
    <property type="term" value="P:nucleobase-containing compound metabolic process"/>
    <property type="evidence" value="ECO:0007669"/>
    <property type="project" value="InterPro"/>
</dbReference>
<protein>
    <recommendedName>
        <fullName evidence="1">(d)CMP kinase</fullName>
        <ecNumber evidence="1">2.7.4.25</ecNumber>
    </recommendedName>
</protein>
<dbReference type="EC" id="2.7.4.25" evidence="1"/>
<feature type="non-terminal residue" evidence="9">
    <location>
        <position position="1"/>
    </location>
</feature>
<keyword evidence="5" id="KW-0067">ATP-binding</keyword>
<keyword evidence="2" id="KW-0808">Transferase</keyword>
<evidence type="ECO:0000256" key="2">
    <source>
        <dbReference type="ARBA" id="ARBA00022679"/>
    </source>
</evidence>
<keyword evidence="4" id="KW-0418">Kinase</keyword>
<comment type="caution">
    <text evidence="9">The sequence shown here is derived from an EMBL/GenBank/DDBJ whole genome shotgun (WGS) entry which is preliminary data.</text>
</comment>
<name>A0A0F9FJ46_9ZZZZ</name>
<reference evidence="9" key="1">
    <citation type="journal article" date="2015" name="Nature">
        <title>Complex archaea that bridge the gap between prokaryotes and eukaryotes.</title>
        <authorList>
            <person name="Spang A."/>
            <person name="Saw J.H."/>
            <person name="Jorgensen S.L."/>
            <person name="Zaremba-Niedzwiedzka K."/>
            <person name="Martijn J."/>
            <person name="Lind A.E."/>
            <person name="van Eijk R."/>
            <person name="Schleper C."/>
            <person name="Guy L."/>
            <person name="Ettema T.J."/>
        </authorList>
    </citation>
    <scope>NUCLEOTIDE SEQUENCE</scope>
</reference>
<comment type="catalytic activity">
    <reaction evidence="6">
        <text>dCMP + ATP = dCDP + ADP</text>
        <dbReference type="Rhea" id="RHEA:25094"/>
        <dbReference type="ChEBI" id="CHEBI:30616"/>
        <dbReference type="ChEBI" id="CHEBI:57566"/>
        <dbReference type="ChEBI" id="CHEBI:58593"/>
        <dbReference type="ChEBI" id="CHEBI:456216"/>
        <dbReference type="EC" id="2.7.4.25"/>
    </reaction>
</comment>
<evidence type="ECO:0000256" key="3">
    <source>
        <dbReference type="ARBA" id="ARBA00022741"/>
    </source>
</evidence>
<evidence type="ECO:0000256" key="4">
    <source>
        <dbReference type="ARBA" id="ARBA00022777"/>
    </source>
</evidence>
<sequence>PDAEVKLFVTAGDRVRARRRHDELVAAGHQTSFDTVLDELRERDARDSGRFAAPLRAAEDAVTLDTSELDIEAAVEAAIRLIQSRIAQRD</sequence>
<dbReference type="GO" id="GO:0036431">
    <property type="term" value="F:dCMP kinase activity"/>
    <property type="evidence" value="ECO:0007669"/>
    <property type="project" value="InterPro"/>
</dbReference>
<evidence type="ECO:0000256" key="1">
    <source>
        <dbReference type="ARBA" id="ARBA00012906"/>
    </source>
</evidence>
<comment type="catalytic activity">
    <reaction evidence="7">
        <text>CMP + ATP = CDP + ADP</text>
        <dbReference type="Rhea" id="RHEA:11600"/>
        <dbReference type="ChEBI" id="CHEBI:30616"/>
        <dbReference type="ChEBI" id="CHEBI:58069"/>
        <dbReference type="ChEBI" id="CHEBI:60377"/>
        <dbReference type="ChEBI" id="CHEBI:456216"/>
        <dbReference type="EC" id="2.7.4.25"/>
    </reaction>
</comment>
<evidence type="ECO:0000313" key="9">
    <source>
        <dbReference type="EMBL" id="KKL86263.1"/>
    </source>
</evidence>
<feature type="domain" description="Cytidylate kinase" evidence="8">
    <location>
        <begin position="1"/>
        <end position="83"/>
    </location>
</feature>
<dbReference type="SUPFAM" id="SSF52540">
    <property type="entry name" value="P-loop containing nucleoside triphosphate hydrolases"/>
    <property type="match status" value="1"/>
</dbReference>
<dbReference type="InterPro" id="IPR027417">
    <property type="entry name" value="P-loop_NTPase"/>
</dbReference>
<proteinExistence type="predicted"/>
<evidence type="ECO:0000259" key="8">
    <source>
        <dbReference type="Pfam" id="PF02224"/>
    </source>
</evidence>
<dbReference type="Gene3D" id="3.40.50.300">
    <property type="entry name" value="P-loop containing nucleotide triphosphate hydrolases"/>
    <property type="match status" value="1"/>
</dbReference>
<dbReference type="GO" id="GO:0005524">
    <property type="term" value="F:ATP binding"/>
    <property type="evidence" value="ECO:0007669"/>
    <property type="project" value="UniProtKB-KW"/>
</dbReference>
<gene>
    <name evidence="9" type="ORF">LCGC14_1946470</name>
</gene>
<organism evidence="9">
    <name type="scientific">marine sediment metagenome</name>
    <dbReference type="NCBI Taxonomy" id="412755"/>
    <lineage>
        <taxon>unclassified sequences</taxon>
        <taxon>metagenomes</taxon>
        <taxon>ecological metagenomes</taxon>
    </lineage>
</organism>
<evidence type="ECO:0000256" key="7">
    <source>
        <dbReference type="ARBA" id="ARBA00048478"/>
    </source>
</evidence>
<keyword evidence="3" id="KW-0547">Nucleotide-binding</keyword>
<evidence type="ECO:0000256" key="6">
    <source>
        <dbReference type="ARBA" id="ARBA00047615"/>
    </source>
</evidence>
<dbReference type="AlphaFoldDB" id="A0A0F9FJ46"/>
<accession>A0A0F9FJ46</accession>
<evidence type="ECO:0000256" key="5">
    <source>
        <dbReference type="ARBA" id="ARBA00022840"/>
    </source>
</evidence>
<dbReference type="EMBL" id="LAZR01021164">
    <property type="protein sequence ID" value="KKL86263.1"/>
    <property type="molecule type" value="Genomic_DNA"/>
</dbReference>
<dbReference type="Pfam" id="PF02224">
    <property type="entry name" value="Cytidylate_kin"/>
    <property type="match status" value="1"/>
</dbReference>
<dbReference type="InterPro" id="IPR011994">
    <property type="entry name" value="Cytidylate_kinase_dom"/>
</dbReference>